<dbReference type="FunFam" id="3.40.50.720:FF:000084">
    <property type="entry name" value="Short-chain dehydrogenase reductase"/>
    <property type="match status" value="1"/>
</dbReference>
<accession>A0A939G8W7</accession>
<evidence type="ECO:0000256" key="2">
    <source>
        <dbReference type="ARBA" id="ARBA00023002"/>
    </source>
</evidence>
<evidence type="ECO:0000313" key="3">
    <source>
        <dbReference type="EMBL" id="MBO0931968.1"/>
    </source>
</evidence>
<gene>
    <name evidence="3" type="ORF">J2I48_13240</name>
</gene>
<evidence type="ECO:0000256" key="1">
    <source>
        <dbReference type="ARBA" id="ARBA00006484"/>
    </source>
</evidence>
<dbReference type="EMBL" id="JAFMYU010000009">
    <property type="protein sequence ID" value="MBO0931968.1"/>
    <property type="molecule type" value="Genomic_DNA"/>
</dbReference>
<evidence type="ECO:0000313" key="4">
    <source>
        <dbReference type="Proteomes" id="UP000664795"/>
    </source>
</evidence>
<dbReference type="Pfam" id="PF13561">
    <property type="entry name" value="adh_short_C2"/>
    <property type="match status" value="1"/>
</dbReference>
<dbReference type="GO" id="GO:0016616">
    <property type="term" value="F:oxidoreductase activity, acting on the CH-OH group of donors, NAD or NADP as acceptor"/>
    <property type="evidence" value="ECO:0007669"/>
    <property type="project" value="TreeGrafter"/>
</dbReference>
<protein>
    <submittedName>
        <fullName evidence="3">SDR family oxidoreductase</fullName>
    </submittedName>
</protein>
<reference evidence="3 4" key="1">
    <citation type="submission" date="2021-03" db="EMBL/GenBank/DDBJ databases">
        <title>Fibrella sp. HMF5036 genome sequencing and assembly.</title>
        <authorList>
            <person name="Kang H."/>
            <person name="Kim H."/>
            <person name="Bae S."/>
            <person name="Joh K."/>
        </authorList>
    </citation>
    <scope>NUCLEOTIDE SEQUENCE [LARGE SCALE GENOMIC DNA]</scope>
    <source>
        <strain evidence="3 4">HMF5036</strain>
    </source>
</reference>
<dbReference type="InterPro" id="IPR002347">
    <property type="entry name" value="SDR_fam"/>
</dbReference>
<proteinExistence type="inferred from homology"/>
<keyword evidence="2" id="KW-0560">Oxidoreductase</keyword>
<dbReference type="Gene3D" id="3.40.50.720">
    <property type="entry name" value="NAD(P)-binding Rossmann-like Domain"/>
    <property type="match status" value="1"/>
</dbReference>
<dbReference type="PANTHER" id="PTHR42760:SF133">
    <property type="entry name" value="3-OXOACYL-[ACYL-CARRIER-PROTEIN] REDUCTASE"/>
    <property type="match status" value="1"/>
</dbReference>
<dbReference type="RefSeq" id="WP_207335936.1">
    <property type="nucleotide sequence ID" value="NZ_JAFMYU010000009.1"/>
</dbReference>
<dbReference type="PANTHER" id="PTHR42760">
    <property type="entry name" value="SHORT-CHAIN DEHYDROGENASES/REDUCTASES FAMILY MEMBER"/>
    <property type="match status" value="1"/>
</dbReference>
<dbReference type="CDD" id="cd05233">
    <property type="entry name" value="SDR_c"/>
    <property type="match status" value="1"/>
</dbReference>
<dbReference type="InterPro" id="IPR036291">
    <property type="entry name" value="NAD(P)-bd_dom_sf"/>
</dbReference>
<organism evidence="3 4">
    <name type="scientific">Fibrella aquatilis</name>
    <dbReference type="NCBI Taxonomy" id="2817059"/>
    <lineage>
        <taxon>Bacteria</taxon>
        <taxon>Pseudomonadati</taxon>
        <taxon>Bacteroidota</taxon>
        <taxon>Cytophagia</taxon>
        <taxon>Cytophagales</taxon>
        <taxon>Spirosomataceae</taxon>
        <taxon>Fibrella</taxon>
    </lineage>
</organism>
<name>A0A939G8W7_9BACT</name>
<dbReference type="SUPFAM" id="SSF51735">
    <property type="entry name" value="NAD(P)-binding Rossmann-fold domains"/>
    <property type="match status" value="1"/>
</dbReference>
<comment type="similarity">
    <text evidence="1">Belongs to the short-chain dehydrogenases/reductases (SDR) family.</text>
</comment>
<sequence>MQPQPKSFPNVADKSLANLLSLAGRTAVVTGAARGIGAAIAYRLAEAGANLILADKRTQELDATVQQLSANAANAGRVVAQPTDISQSAQIEQLAERAINEFGKIDIWVNDAGTLQPIVSALNVTDAIWQDVIGTNLSGTFYGCRAAGLRMKERGGVIVNIASSLAFHSVPKQPHYIASKWGVRGLTAALANEWGQYGIRVVAVGPGLTDTPGVEENMDLLDGVNHGDTRQMVSQAMPAGRLGDPDDIARMVLVLASDMAAYATGAEYLVDGGEVYSSPAGR</sequence>
<dbReference type="PRINTS" id="PR00081">
    <property type="entry name" value="GDHRDH"/>
</dbReference>
<dbReference type="AlphaFoldDB" id="A0A939G8W7"/>
<dbReference type="PRINTS" id="PR00080">
    <property type="entry name" value="SDRFAMILY"/>
</dbReference>
<comment type="caution">
    <text evidence="3">The sequence shown here is derived from an EMBL/GenBank/DDBJ whole genome shotgun (WGS) entry which is preliminary data.</text>
</comment>
<keyword evidence="4" id="KW-1185">Reference proteome</keyword>
<dbReference type="Proteomes" id="UP000664795">
    <property type="component" value="Unassembled WGS sequence"/>
</dbReference>